<evidence type="ECO:0000313" key="3">
    <source>
        <dbReference type="Proteomes" id="UP000799770"/>
    </source>
</evidence>
<protein>
    <submittedName>
        <fullName evidence="2">Uncharacterized protein</fullName>
    </submittedName>
</protein>
<dbReference type="OrthoDB" id="3780398at2759"/>
<evidence type="ECO:0000256" key="1">
    <source>
        <dbReference type="SAM" id="SignalP"/>
    </source>
</evidence>
<feature type="signal peptide" evidence="1">
    <location>
        <begin position="1"/>
        <end position="16"/>
    </location>
</feature>
<feature type="chain" id="PRO_5025552392" evidence="1">
    <location>
        <begin position="17"/>
        <end position="148"/>
    </location>
</feature>
<organism evidence="2 3">
    <name type="scientific">Lophiotrema nucula</name>
    <dbReference type="NCBI Taxonomy" id="690887"/>
    <lineage>
        <taxon>Eukaryota</taxon>
        <taxon>Fungi</taxon>
        <taxon>Dikarya</taxon>
        <taxon>Ascomycota</taxon>
        <taxon>Pezizomycotina</taxon>
        <taxon>Dothideomycetes</taxon>
        <taxon>Pleosporomycetidae</taxon>
        <taxon>Pleosporales</taxon>
        <taxon>Lophiotremataceae</taxon>
        <taxon>Lophiotrema</taxon>
    </lineage>
</organism>
<dbReference type="AlphaFoldDB" id="A0A6A5YJF6"/>
<gene>
    <name evidence="2" type="ORF">BDV96DRAFT_654043</name>
</gene>
<evidence type="ECO:0000313" key="2">
    <source>
        <dbReference type="EMBL" id="KAF2107195.1"/>
    </source>
</evidence>
<keyword evidence="3" id="KW-1185">Reference proteome</keyword>
<accession>A0A6A5YJF6</accession>
<proteinExistence type="predicted"/>
<sequence>MRFLAILATFASIALAAPTTLLPRSNTTTLGCFDTTKVHCVGRQAPISPENLAASTAIQKACAQVLNCVPGTTYSAVKGTVPQYTATLTLGKQCAGVSDWAVDKCVALFNDVIDATCDAQWPARTDLFQLGYVRAPCDDTFLSFNFGG</sequence>
<dbReference type="Proteomes" id="UP000799770">
    <property type="component" value="Unassembled WGS sequence"/>
</dbReference>
<reference evidence="2" key="1">
    <citation type="journal article" date="2020" name="Stud. Mycol.">
        <title>101 Dothideomycetes genomes: a test case for predicting lifestyles and emergence of pathogens.</title>
        <authorList>
            <person name="Haridas S."/>
            <person name="Albert R."/>
            <person name="Binder M."/>
            <person name="Bloem J."/>
            <person name="Labutti K."/>
            <person name="Salamov A."/>
            <person name="Andreopoulos B."/>
            <person name="Baker S."/>
            <person name="Barry K."/>
            <person name="Bills G."/>
            <person name="Bluhm B."/>
            <person name="Cannon C."/>
            <person name="Castanera R."/>
            <person name="Culley D."/>
            <person name="Daum C."/>
            <person name="Ezra D."/>
            <person name="Gonzalez J."/>
            <person name="Henrissat B."/>
            <person name="Kuo A."/>
            <person name="Liang C."/>
            <person name="Lipzen A."/>
            <person name="Lutzoni F."/>
            <person name="Magnuson J."/>
            <person name="Mondo S."/>
            <person name="Nolan M."/>
            <person name="Ohm R."/>
            <person name="Pangilinan J."/>
            <person name="Park H.-J."/>
            <person name="Ramirez L."/>
            <person name="Alfaro M."/>
            <person name="Sun H."/>
            <person name="Tritt A."/>
            <person name="Yoshinaga Y."/>
            <person name="Zwiers L.-H."/>
            <person name="Turgeon B."/>
            <person name="Goodwin S."/>
            <person name="Spatafora J."/>
            <person name="Crous P."/>
            <person name="Grigoriev I."/>
        </authorList>
    </citation>
    <scope>NUCLEOTIDE SEQUENCE</scope>
    <source>
        <strain evidence="2">CBS 627.86</strain>
    </source>
</reference>
<dbReference type="EMBL" id="ML977356">
    <property type="protein sequence ID" value="KAF2107195.1"/>
    <property type="molecule type" value="Genomic_DNA"/>
</dbReference>
<name>A0A6A5YJF6_9PLEO</name>
<keyword evidence="1" id="KW-0732">Signal</keyword>